<keyword evidence="3" id="KW-0378">Hydrolase</keyword>
<evidence type="ECO:0000256" key="4">
    <source>
        <dbReference type="ARBA" id="ARBA00023134"/>
    </source>
</evidence>
<sequence>MNPFEQYKSLLGQAAPLATRYLPGSEAIIAEWQTRVDAQKIHIMLFGAYNAGKSTLINALVGREVARHGDVPTTDTVDFHEWDGHVLLDTPGVNAPIEHEAISLAQLERADLIVFVLRQEDQDASDIMGRIFDLLEQKRPLFIVLNYEDGDPARIEAIQARFTHTLTTYAQRRGFDTASLAAVPTILMNVKSACRARLENKAVLLEHSRFDVFMLRFREWLVQYDSQKQLLQQMYAGLERSLLQPVSASIDREAPPQGDMQAVDAQIGHITREYRLLTNAASSKIRTELMLRRPTISDTIAQGGTSDAVLAALTQVGEAVSEIVQNWLQQELKHNVKGRIGAALAADGLEFPQGDDANGSEFGNKILDAALQGMKGVNKDHVKSLLEFGRKLKIPGLKGRWSKTLGSWANKAAPVIQVVAVLAEVGVEYYGEERDIQTKQDRALQRGQWIEEACSQLYSSLMQSVTDVIAHVQLEELQPVEARRDELRAKSGGLDQDRSDWAALTTAFQNVAF</sequence>
<dbReference type="Gene3D" id="3.40.50.300">
    <property type="entry name" value="P-loop containing nucleotide triphosphate hydrolases"/>
    <property type="match status" value="1"/>
</dbReference>
<dbReference type="Proteomes" id="UP000198908">
    <property type="component" value="Unassembled WGS sequence"/>
</dbReference>
<keyword evidence="2" id="KW-0547">Nucleotide-binding</keyword>
<dbReference type="EMBL" id="FMYQ01000012">
    <property type="protein sequence ID" value="SDC94608.1"/>
    <property type="molecule type" value="Genomic_DNA"/>
</dbReference>
<evidence type="ECO:0000313" key="7">
    <source>
        <dbReference type="EMBL" id="SDC94608.1"/>
    </source>
</evidence>
<dbReference type="OrthoDB" id="9779790at2"/>
<protein>
    <submittedName>
        <fullName evidence="7">50S ribosome-binding GTPase</fullName>
    </submittedName>
</protein>
<evidence type="ECO:0000259" key="6">
    <source>
        <dbReference type="Pfam" id="PF01926"/>
    </source>
</evidence>
<organism evidence="7 8">
    <name type="scientific">Paraburkholderia lycopersici</name>
    <dbReference type="NCBI Taxonomy" id="416944"/>
    <lineage>
        <taxon>Bacteria</taxon>
        <taxon>Pseudomonadati</taxon>
        <taxon>Pseudomonadota</taxon>
        <taxon>Betaproteobacteria</taxon>
        <taxon>Burkholderiales</taxon>
        <taxon>Burkholderiaceae</taxon>
        <taxon>Paraburkholderia</taxon>
    </lineage>
</organism>
<reference evidence="8" key="1">
    <citation type="submission" date="2016-09" db="EMBL/GenBank/DDBJ databases">
        <authorList>
            <person name="Varghese N."/>
            <person name="Submissions S."/>
        </authorList>
    </citation>
    <scope>NUCLEOTIDE SEQUENCE [LARGE SCALE GENOMIC DNA]</scope>
    <source>
        <strain evidence="8">TNe-862</strain>
    </source>
</reference>
<dbReference type="InterPro" id="IPR027417">
    <property type="entry name" value="P-loop_NTPase"/>
</dbReference>
<accession>A0A1G6QQJ3</accession>
<dbReference type="STRING" id="416944.SAMN05421548_11270"/>
<evidence type="ECO:0000256" key="3">
    <source>
        <dbReference type="ARBA" id="ARBA00022801"/>
    </source>
</evidence>
<feature type="domain" description="G" evidence="6">
    <location>
        <begin position="43"/>
        <end position="146"/>
    </location>
</feature>
<dbReference type="GO" id="GO:0005525">
    <property type="term" value="F:GTP binding"/>
    <property type="evidence" value="ECO:0007669"/>
    <property type="project" value="UniProtKB-KW"/>
</dbReference>
<keyword evidence="5" id="KW-0472">Membrane</keyword>
<dbReference type="InterPro" id="IPR027094">
    <property type="entry name" value="Mitofusin_fam"/>
</dbReference>
<name>A0A1G6QQJ3_9BURK</name>
<keyword evidence="4" id="KW-0342">GTP-binding</keyword>
<dbReference type="GO" id="GO:0016020">
    <property type="term" value="C:membrane"/>
    <property type="evidence" value="ECO:0007669"/>
    <property type="project" value="UniProtKB-SubCell"/>
</dbReference>
<dbReference type="InterPro" id="IPR006073">
    <property type="entry name" value="GTP-bd"/>
</dbReference>
<comment type="subcellular location">
    <subcellularLocation>
        <location evidence="1">Membrane</location>
    </subcellularLocation>
</comment>
<keyword evidence="8" id="KW-1185">Reference proteome</keyword>
<dbReference type="AlphaFoldDB" id="A0A1G6QQJ3"/>
<dbReference type="PANTHER" id="PTHR10465:SF0">
    <property type="entry name" value="SARCALUMENIN"/>
    <property type="match status" value="1"/>
</dbReference>
<evidence type="ECO:0000256" key="5">
    <source>
        <dbReference type="ARBA" id="ARBA00023136"/>
    </source>
</evidence>
<dbReference type="RefSeq" id="WP_143189258.1">
    <property type="nucleotide sequence ID" value="NZ_FMYQ01000012.1"/>
</dbReference>
<gene>
    <name evidence="7" type="ORF">SAMN05421548_11270</name>
</gene>
<dbReference type="PANTHER" id="PTHR10465">
    <property type="entry name" value="TRANSMEMBRANE GTPASE FZO1"/>
    <property type="match status" value="1"/>
</dbReference>
<evidence type="ECO:0000313" key="8">
    <source>
        <dbReference type="Proteomes" id="UP000198908"/>
    </source>
</evidence>
<evidence type="ECO:0000256" key="2">
    <source>
        <dbReference type="ARBA" id="ARBA00022741"/>
    </source>
</evidence>
<dbReference type="Pfam" id="PF01926">
    <property type="entry name" value="MMR_HSR1"/>
    <property type="match status" value="1"/>
</dbReference>
<evidence type="ECO:0000256" key="1">
    <source>
        <dbReference type="ARBA" id="ARBA00004370"/>
    </source>
</evidence>
<dbReference type="GO" id="GO:0003924">
    <property type="term" value="F:GTPase activity"/>
    <property type="evidence" value="ECO:0007669"/>
    <property type="project" value="InterPro"/>
</dbReference>
<proteinExistence type="predicted"/>
<dbReference type="SUPFAM" id="SSF52540">
    <property type="entry name" value="P-loop containing nucleoside triphosphate hydrolases"/>
    <property type="match status" value="1"/>
</dbReference>